<dbReference type="SUPFAM" id="SSF52047">
    <property type="entry name" value="RNI-like"/>
    <property type="match status" value="1"/>
</dbReference>
<sequence>MDIPSLTSETMASLVRFIDTLSKVNDDASLISLPTLVSLRRLLWRAEKEVEASKNARLPAVRLPPEVLQHIFRLASLQTKDVTRSPTSTLLATGDIWSLAEPVPTKVAILASVCRRWRSVALADSTLWNTISDRRDRRPLVVSQGSRSAALELRLLASPSHELRALLQSDGHRVRAIDWDKANARRTDLALLAAPACRLEKLVLSMNRHLPHVDAHTLSAWLAPQAPSLRQLTLRDCAPVSGCAFPALTGLHLDACPSLSDCDDLLGLLARAPNLTDLVLSRLRLDAAEGTPAPVTLLRLRRLVFADTARGSVGRFLARVALPTTASVRIHACEPSIPNEARDADWFSALAKTPALSNATDIYVAEKGEIIVAGPAAALCLVQDGKSQRATHQRVSAEAPAWDARDVLPHVLALAPIRKVWLLAEDGIAGVSALPPSVDTVVVLDTGITALLGMLDRKTSVAASADVGVSGPSSPGLTVQVLMTRFMSASVVLGKVAQRADAKCLHVAIGCLPSYMGDRTRPAGFDDAFASLTFVAHGEVPAVVLPDACMSRAHCLWPAWVE</sequence>
<dbReference type="Gene3D" id="1.20.1280.50">
    <property type="match status" value="1"/>
</dbReference>
<dbReference type="OrthoDB" id="3225069at2759"/>
<dbReference type="InterPro" id="IPR001810">
    <property type="entry name" value="F-box_dom"/>
</dbReference>
<organism evidence="2 3">
    <name type="scientific">Fomitopsis schrenkii</name>
    <name type="common">Brown rot fungus</name>
    <dbReference type="NCBI Taxonomy" id="2126942"/>
    <lineage>
        <taxon>Eukaryota</taxon>
        <taxon>Fungi</taxon>
        <taxon>Dikarya</taxon>
        <taxon>Basidiomycota</taxon>
        <taxon>Agaricomycotina</taxon>
        <taxon>Agaricomycetes</taxon>
        <taxon>Polyporales</taxon>
        <taxon>Fomitopsis</taxon>
    </lineage>
</organism>
<dbReference type="AlphaFoldDB" id="S8FAY7"/>
<dbReference type="HOGENOM" id="CLU_444121_0_0_1"/>
<proteinExistence type="predicted"/>
<dbReference type="Proteomes" id="UP000015241">
    <property type="component" value="Unassembled WGS sequence"/>
</dbReference>
<evidence type="ECO:0000259" key="1">
    <source>
        <dbReference type="Pfam" id="PF12937"/>
    </source>
</evidence>
<name>S8FAY7_FOMSC</name>
<evidence type="ECO:0000313" key="2">
    <source>
        <dbReference type="EMBL" id="EPS95709.1"/>
    </source>
</evidence>
<dbReference type="Pfam" id="PF12937">
    <property type="entry name" value="F-box-like"/>
    <property type="match status" value="1"/>
</dbReference>
<accession>S8FAY7</accession>
<gene>
    <name evidence="2" type="ORF">FOMPIDRAFT_1062600</name>
</gene>
<dbReference type="Gene3D" id="3.80.10.10">
    <property type="entry name" value="Ribonuclease Inhibitor"/>
    <property type="match status" value="1"/>
</dbReference>
<reference evidence="2 3" key="1">
    <citation type="journal article" date="2012" name="Science">
        <title>The Paleozoic origin of enzymatic lignin decomposition reconstructed from 31 fungal genomes.</title>
        <authorList>
            <person name="Floudas D."/>
            <person name="Binder M."/>
            <person name="Riley R."/>
            <person name="Barry K."/>
            <person name="Blanchette R.A."/>
            <person name="Henrissat B."/>
            <person name="Martinez A.T."/>
            <person name="Otillar R."/>
            <person name="Spatafora J.W."/>
            <person name="Yadav J.S."/>
            <person name="Aerts A."/>
            <person name="Benoit I."/>
            <person name="Boyd A."/>
            <person name="Carlson A."/>
            <person name="Copeland A."/>
            <person name="Coutinho P.M."/>
            <person name="de Vries R.P."/>
            <person name="Ferreira P."/>
            <person name="Findley K."/>
            <person name="Foster B."/>
            <person name="Gaskell J."/>
            <person name="Glotzer D."/>
            <person name="Gorecki P."/>
            <person name="Heitman J."/>
            <person name="Hesse C."/>
            <person name="Hori C."/>
            <person name="Igarashi K."/>
            <person name="Jurgens J.A."/>
            <person name="Kallen N."/>
            <person name="Kersten P."/>
            <person name="Kohler A."/>
            <person name="Kuees U."/>
            <person name="Kumar T.K.A."/>
            <person name="Kuo A."/>
            <person name="LaButti K."/>
            <person name="Larrondo L.F."/>
            <person name="Lindquist E."/>
            <person name="Ling A."/>
            <person name="Lombard V."/>
            <person name="Lucas S."/>
            <person name="Lundell T."/>
            <person name="Martin R."/>
            <person name="McLaughlin D.J."/>
            <person name="Morgenstern I."/>
            <person name="Morin E."/>
            <person name="Murat C."/>
            <person name="Nagy L.G."/>
            <person name="Nolan M."/>
            <person name="Ohm R.A."/>
            <person name="Patyshakuliyeva A."/>
            <person name="Rokas A."/>
            <person name="Ruiz-Duenas F.J."/>
            <person name="Sabat G."/>
            <person name="Salamov A."/>
            <person name="Samejima M."/>
            <person name="Schmutz J."/>
            <person name="Slot J.C."/>
            <person name="St John F."/>
            <person name="Stenlid J."/>
            <person name="Sun H."/>
            <person name="Sun S."/>
            <person name="Syed K."/>
            <person name="Tsang A."/>
            <person name="Wiebenga A."/>
            <person name="Young D."/>
            <person name="Pisabarro A."/>
            <person name="Eastwood D.C."/>
            <person name="Martin F."/>
            <person name="Cullen D."/>
            <person name="Grigoriev I.V."/>
            <person name="Hibbett D.S."/>
        </authorList>
    </citation>
    <scope>NUCLEOTIDE SEQUENCE</scope>
    <source>
        <strain evidence="3">FP-58527</strain>
    </source>
</reference>
<feature type="domain" description="F-box" evidence="1">
    <location>
        <begin position="62"/>
        <end position="132"/>
    </location>
</feature>
<dbReference type="InParanoid" id="S8FAY7"/>
<evidence type="ECO:0000313" key="3">
    <source>
        <dbReference type="Proteomes" id="UP000015241"/>
    </source>
</evidence>
<dbReference type="STRING" id="743788.S8FAY7"/>
<keyword evidence="3" id="KW-1185">Reference proteome</keyword>
<dbReference type="InterPro" id="IPR032675">
    <property type="entry name" value="LRR_dom_sf"/>
</dbReference>
<protein>
    <recommendedName>
        <fullName evidence="1">F-box domain-containing protein</fullName>
    </recommendedName>
</protein>
<dbReference type="EMBL" id="KE504202">
    <property type="protein sequence ID" value="EPS95709.1"/>
    <property type="molecule type" value="Genomic_DNA"/>
</dbReference>